<dbReference type="Proteomes" id="UP000053593">
    <property type="component" value="Unassembled WGS sequence"/>
</dbReference>
<dbReference type="OrthoDB" id="2956640at2759"/>
<name>A0A0D0CZR0_9AGAR</name>
<evidence type="ECO:0000313" key="2">
    <source>
        <dbReference type="EMBL" id="KIK62098.1"/>
    </source>
</evidence>
<protein>
    <submittedName>
        <fullName evidence="2">Uncharacterized protein</fullName>
    </submittedName>
</protein>
<evidence type="ECO:0000256" key="1">
    <source>
        <dbReference type="SAM" id="MobiDB-lite"/>
    </source>
</evidence>
<keyword evidence="3" id="KW-1185">Reference proteome</keyword>
<gene>
    <name evidence="2" type="ORF">GYMLUDRAFT_242803</name>
</gene>
<dbReference type="HOGENOM" id="CLU_503476_0_0_1"/>
<sequence>MTFQQLQNRFTAADGDHLKFPAPFDTPGVRRQATEVEAVQVLISDQSQYQLSGDTSLDDVFKAYNEEEDRDFDSLKNQKLTEGDAQTVYSTPMKRDRGSLQSSKAWLLGWLIYVRMFYCHISHTAPHAHLLLQIAHILIPNAMVTNNPLFTVYEWILGMDYLTLCKHSRLFLMPLLNSIYCGLDDYLFIILPSRELLERMFLYFNNLHTRRTTSGETQFEDMWASLRNGKLFGFPDDFRDGTIYPLLLVPHPFAHIDVRENLAYPGHFYSHTSPFACLMHAFRTLHIWSTPATAPRGYNEPNENFDRSKLLATALRALLDDEEEIAQTVSAVNMVYQVIQSLLSRLDKEGSVWLNAKKSPRDDSGSSARRGRDRNADSKGHGGAKGLDPNHLRSCIEKNGLSGLEFTGSKSASNDLMCEPYDGMSFFLHNVALGSVRSDASWEGGTVINEPDLHPSSEGPSPAQQIASHWRQAQFHSLPPLLSLHSIKTQSSRTIVGSHKTLNKVYRAALDIRSPRSLLKGVDARIRMEAFRVLAKFNMVS</sequence>
<dbReference type="AlphaFoldDB" id="A0A0D0CZR0"/>
<evidence type="ECO:0000313" key="3">
    <source>
        <dbReference type="Proteomes" id="UP000053593"/>
    </source>
</evidence>
<organism evidence="2 3">
    <name type="scientific">Collybiopsis luxurians FD-317 M1</name>
    <dbReference type="NCBI Taxonomy" id="944289"/>
    <lineage>
        <taxon>Eukaryota</taxon>
        <taxon>Fungi</taxon>
        <taxon>Dikarya</taxon>
        <taxon>Basidiomycota</taxon>
        <taxon>Agaricomycotina</taxon>
        <taxon>Agaricomycetes</taxon>
        <taxon>Agaricomycetidae</taxon>
        <taxon>Agaricales</taxon>
        <taxon>Marasmiineae</taxon>
        <taxon>Omphalotaceae</taxon>
        <taxon>Collybiopsis</taxon>
        <taxon>Collybiopsis luxurians</taxon>
    </lineage>
</organism>
<accession>A0A0D0CZR0</accession>
<proteinExistence type="predicted"/>
<dbReference type="EMBL" id="KN834768">
    <property type="protein sequence ID" value="KIK62098.1"/>
    <property type="molecule type" value="Genomic_DNA"/>
</dbReference>
<reference evidence="2 3" key="1">
    <citation type="submission" date="2014-04" db="EMBL/GenBank/DDBJ databases">
        <title>Evolutionary Origins and Diversification of the Mycorrhizal Mutualists.</title>
        <authorList>
            <consortium name="DOE Joint Genome Institute"/>
            <consortium name="Mycorrhizal Genomics Consortium"/>
            <person name="Kohler A."/>
            <person name="Kuo A."/>
            <person name="Nagy L.G."/>
            <person name="Floudas D."/>
            <person name="Copeland A."/>
            <person name="Barry K.W."/>
            <person name="Cichocki N."/>
            <person name="Veneault-Fourrey C."/>
            <person name="LaButti K."/>
            <person name="Lindquist E.A."/>
            <person name="Lipzen A."/>
            <person name="Lundell T."/>
            <person name="Morin E."/>
            <person name="Murat C."/>
            <person name="Riley R."/>
            <person name="Ohm R."/>
            <person name="Sun H."/>
            <person name="Tunlid A."/>
            <person name="Henrissat B."/>
            <person name="Grigoriev I.V."/>
            <person name="Hibbett D.S."/>
            <person name="Martin F."/>
        </authorList>
    </citation>
    <scope>NUCLEOTIDE SEQUENCE [LARGE SCALE GENOMIC DNA]</scope>
    <source>
        <strain evidence="2 3">FD-317 M1</strain>
    </source>
</reference>
<feature type="region of interest" description="Disordered" evidence="1">
    <location>
        <begin position="356"/>
        <end position="392"/>
    </location>
</feature>